<dbReference type="GO" id="GO:0003700">
    <property type="term" value="F:DNA-binding transcription factor activity"/>
    <property type="evidence" value="ECO:0007669"/>
    <property type="project" value="InterPro"/>
</dbReference>
<dbReference type="OrthoDB" id="7620579at2"/>
<dbReference type="SMART" id="SM00345">
    <property type="entry name" value="HTH_GNTR"/>
    <property type="match status" value="1"/>
</dbReference>
<comment type="caution">
    <text evidence="5">The sequence shown here is derived from an EMBL/GenBank/DDBJ whole genome shotgun (WGS) entry which is preliminary data.</text>
</comment>
<dbReference type="PANTHER" id="PTHR43537:SF45">
    <property type="entry name" value="GNTR FAMILY REGULATORY PROTEIN"/>
    <property type="match status" value="1"/>
</dbReference>
<evidence type="ECO:0000256" key="1">
    <source>
        <dbReference type="ARBA" id="ARBA00023015"/>
    </source>
</evidence>
<dbReference type="SUPFAM" id="SSF46785">
    <property type="entry name" value="Winged helix' DNA-binding domain"/>
    <property type="match status" value="1"/>
</dbReference>
<dbReference type="STRING" id="314265.R2601_23086"/>
<dbReference type="SUPFAM" id="SSF48008">
    <property type="entry name" value="GntR ligand-binding domain-like"/>
    <property type="match status" value="1"/>
</dbReference>
<organism evidence="5 6">
    <name type="scientific">Salipiger bermudensis (strain DSM 26914 / JCM 13377 / KCTC 12554 / HTCC2601)</name>
    <name type="common">Pelagibaca bermudensis</name>
    <dbReference type="NCBI Taxonomy" id="314265"/>
    <lineage>
        <taxon>Bacteria</taxon>
        <taxon>Pseudomonadati</taxon>
        <taxon>Pseudomonadota</taxon>
        <taxon>Alphaproteobacteria</taxon>
        <taxon>Rhodobacterales</taxon>
        <taxon>Roseobacteraceae</taxon>
        <taxon>Salipiger</taxon>
    </lineage>
</organism>
<dbReference type="PANTHER" id="PTHR43537">
    <property type="entry name" value="TRANSCRIPTIONAL REGULATOR, GNTR FAMILY"/>
    <property type="match status" value="1"/>
</dbReference>
<dbReference type="SMART" id="SM00895">
    <property type="entry name" value="FCD"/>
    <property type="match status" value="1"/>
</dbReference>
<gene>
    <name evidence="5" type="ORF">R2601_23086</name>
</gene>
<keyword evidence="6" id="KW-1185">Reference proteome</keyword>
<dbReference type="Gene3D" id="1.20.120.530">
    <property type="entry name" value="GntR ligand-binding domain-like"/>
    <property type="match status" value="1"/>
</dbReference>
<protein>
    <submittedName>
        <fullName evidence="5">Probable GntR-family transcriptional regulator</fullName>
    </submittedName>
</protein>
<evidence type="ECO:0000313" key="6">
    <source>
        <dbReference type="Proteomes" id="UP000006230"/>
    </source>
</evidence>
<keyword evidence="3" id="KW-0804">Transcription</keyword>
<dbReference type="Pfam" id="PF00392">
    <property type="entry name" value="GntR"/>
    <property type="match status" value="1"/>
</dbReference>
<dbReference type="PROSITE" id="PS50949">
    <property type="entry name" value="HTH_GNTR"/>
    <property type="match status" value="1"/>
</dbReference>
<evidence type="ECO:0000259" key="4">
    <source>
        <dbReference type="PROSITE" id="PS50949"/>
    </source>
</evidence>
<dbReference type="Gene3D" id="1.10.10.10">
    <property type="entry name" value="Winged helix-like DNA-binding domain superfamily/Winged helix DNA-binding domain"/>
    <property type="match status" value="1"/>
</dbReference>
<feature type="domain" description="HTH gntR-type" evidence="4">
    <location>
        <begin position="8"/>
        <end position="74"/>
    </location>
</feature>
<evidence type="ECO:0000313" key="5">
    <source>
        <dbReference type="EMBL" id="EAU45122.1"/>
    </source>
</evidence>
<dbReference type="GO" id="GO:0003677">
    <property type="term" value="F:DNA binding"/>
    <property type="evidence" value="ECO:0007669"/>
    <property type="project" value="UniProtKB-KW"/>
</dbReference>
<dbReference type="InterPro" id="IPR036388">
    <property type="entry name" value="WH-like_DNA-bd_sf"/>
</dbReference>
<proteinExistence type="predicted"/>
<accession>Q0FLH6</accession>
<dbReference type="Proteomes" id="UP000006230">
    <property type="component" value="Unassembled WGS sequence"/>
</dbReference>
<dbReference type="RefSeq" id="WP_007799717.1">
    <property type="nucleotide sequence ID" value="NZ_DS022276.1"/>
</dbReference>
<dbReference type="EMBL" id="AATQ01000032">
    <property type="protein sequence ID" value="EAU45122.1"/>
    <property type="molecule type" value="Genomic_DNA"/>
</dbReference>
<keyword evidence="1" id="KW-0805">Transcription regulation</keyword>
<evidence type="ECO:0000256" key="2">
    <source>
        <dbReference type="ARBA" id="ARBA00023125"/>
    </source>
</evidence>
<keyword evidence="2" id="KW-0238">DNA-binding</keyword>
<sequence length="225" mass="25086">MHPQPAPASSSQRAYTELRERLLRATFLPGEKLNEVALAAELALSRTPLREALNRLTAEGLLLHLDRGFAAPPLDPERVFDLFEARLEIECATIRLACARVDDAGVDELAAFLDESSAESPDASVDRLIELDIGFHDRIATLSGNAVLRQMLANLNDRLHLIRWIAMEGRRDQTQAQHRDMLAHLRDRDAEAAMAAMRVHILHRKEDILAAVKAAYGHVYTSARS</sequence>
<dbReference type="InterPro" id="IPR036390">
    <property type="entry name" value="WH_DNA-bd_sf"/>
</dbReference>
<dbReference type="PRINTS" id="PR00035">
    <property type="entry name" value="HTHGNTR"/>
</dbReference>
<dbReference type="InterPro" id="IPR000524">
    <property type="entry name" value="Tscrpt_reg_HTH_GntR"/>
</dbReference>
<reference evidence="5 6" key="1">
    <citation type="journal article" date="2010" name="J. Bacteriol.">
        <title>Genome sequences of Pelagibaca bermudensis HTCC2601T and Maritimibacter alkaliphilus HTCC2654T, the type strains of two marine Roseobacter genera.</title>
        <authorList>
            <person name="Thrash J.C."/>
            <person name="Cho J.C."/>
            <person name="Ferriera S."/>
            <person name="Johnson J."/>
            <person name="Vergin K.L."/>
            <person name="Giovannoni S.J."/>
        </authorList>
    </citation>
    <scope>NUCLEOTIDE SEQUENCE [LARGE SCALE GENOMIC DNA]</scope>
    <source>
        <strain evidence="6">DSM 26914 / JCM 13377 / KCTC 12554 / HTCC2601</strain>
    </source>
</reference>
<dbReference type="InterPro" id="IPR008920">
    <property type="entry name" value="TF_FadR/GntR_C"/>
</dbReference>
<dbReference type="HOGENOM" id="CLU_017584_5_2_5"/>
<dbReference type="AlphaFoldDB" id="Q0FLH6"/>
<dbReference type="eggNOG" id="COG1802">
    <property type="taxonomic scope" value="Bacteria"/>
</dbReference>
<evidence type="ECO:0000256" key="3">
    <source>
        <dbReference type="ARBA" id="ARBA00023163"/>
    </source>
</evidence>
<name>Q0FLH6_SALBH</name>
<dbReference type="InterPro" id="IPR011711">
    <property type="entry name" value="GntR_C"/>
</dbReference>
<dbReference type="Pfam" id="PF07729">
    <property type="entry name" value="FCD"/>
    <property type="match status" value="1"/>
</dbReference>